<protein>
    <recommendedName>
        <fullName evidence="3">2'-5' RNA ligase</fullName>
    </recommendedName>
</protein>
<keyword evidence="2" id="KW-1185">Reference proteome</keyword>
<organism evidence="1 2">
    <name type="scientific">Rubrobacter marinus</name>
    <dbReference type="NCBI Taxonomy" id="2653852"/>
    <lineage>
        <taxon>Bacteria</taxon>
        <taxon>Bacillati</taxon>
        <taxon>Actinomycetota</taxon>
        <taxon>Rubrobacteria</taxon>
        <taxon>Rubrobacterales</taxon>
        <taxon>Rubrobacteraceae</taxon>
        <taxon>Rubrobacter</taxon>
    </lineage>
</organism>
<name>A0A6G8PUH4_9ACTN</name>
<accession>A0A6G8PUH4</accession>
<evidence type="ECO:0008006" key="3">
    <source>
        <dbReference type="Google" id="ProtNLM"/>
    </source>
</evidence>
<dbReference type="KEGG" id="rmar:GBA65_03860"/>
<proteinExistence type="predicted"/>
<dbReference type="EMBL" id="CP045121">
    <property type="protein sequence ID" value="QIN77792.1"/>
    <property type="molecule type" value="Genomic_DNA"/>
</dbReference>
<sequence>MRALGAPGPPHLTVAYIQAPDGTPAPEAFVREIERFRDAPVGELRVDRVELTLLGLDEEYPEPETFAALPLGGRPASRPL</sequence>
<gene>
    <name evidence="1" type="ORF">GBA65_03860</name>
</gene>
<dbReference type="Proteomes" id="UP000502706">
    <property type="component" value="Chromosome"/>
</dbReference>
<dbReference type="RefSeq" id="WP_166395472.1">
    <property type="nucleotide sequence ID" value="NZ_CP045121.1"/>
</dbReference>
<dbReference type="AlphaFoldDB" id="A0A6G8PUH4"/>
<reference evidence="1 2" key="1">
    <citation type="submission" date="2019-10" db="EMBL/GenBank/DDBJ databases">
        <title>Rubrobacter sp nov SCSIO 52915 isolated from a deep-sea sediment in the South China Sea.</title>
        <authorList>
            <person name="Chen R.W."/>
        </authorList>
    </citation>
    <scope>NUCLEOTIDE SEQUENCE [LARGE SCALE GENOMIC DNA]</scope>
    <source>
        <strain evidence="1 2">SCSIO 52915</strain>
    </source>
</reference>
<evidence type="ECO:0000313" key="1">
    <source>
        <dbReference type="EMBL" id="QIN77792.1"/>
    </source>
</evidence>
<evidence type="ECO:0000313" key="2">
    <source>
        <dbReference type="Proteomes" id="UP000502706"/>
    </source>
</evidence>